<dbReference type="GO" id="GO:0036503">
    <property type="term" value="P:ERAD pathway"/>
    <property type="evidence" value="ECO:0007669"/>
    <property type="project" value="TreeGrafter"/>
</dbReference>
<dbReference type="InterPro" id="IPR001623">
    <property type="entry name" value="DnaJ_domain"/>
</dbReference>
<dbReference type="Proteomes" id="UP000789831">
    <property type="component" value="Unassembled WGS sequence"/>
</dbReference>
<comment type="caution">
    <text evidence="4">The sequence shown here is derived from an EMBL/GenBank/DDBJ whole genome shotgun (WGS) entry which is preliminary data.</text>
</comment>
<dbReference type="GO" id="GO:0051087">
    <property type="term" value="F:protein-folding chaperone binding"/>
    <property type="evidence" value="ECO:0007669"/>
    <property type="project" value="TreeGrafter"/>
</dbReference>
<dbReference type="CDD" id="cd06257">
    <property type="entry name" value="DnaJ"/>
    <property type="match status" value="1"/>
</dbReference>
<organism evidence="4 5">
    <name type="scientific">Ambispora gerdemannii</name>
    <dbReference type="NCBI Taxonomy" id="144530"/>
    <lineage>
        <taxon>Eukaryota</taxon>
        <taxon>Fungi</taxon>
        <taxon>Fungi incertae sedis</taxon>
        <taxon>Mucoromycota</taxon>
        <taxon>Glomeromycotina</taxon>
        <taxon>Glomeromycetes</taxon>
        <taxon>Archaeosporales</taxon>
        <taxon>Ambisporaceae</taxon>
        <taxon>Ambispora</taxon>
    </lineage>
</organism>
<keyword evidence="2" id="KW-1133">Transmembrane helix</keyword>
<dbReference type="InterPro" id="IPR036869">
    <property type="entry name" value="J_dom_sf"/>
</dbReference>
<dbReference type="GO" id="GO:0005783">
    <property type="term" value="C:endoplasmic reticulum"/>
    <property type="evidence" value="ECO:0007669"/>
    <property type="project" value="TreeGrafter"/>
</dbReference>
<dbReference type="InterPro" id="IPR051948">
    <property type="entry name" value="Hsp70_co-chaperone_J-domain"/>
</dbReference>
<protein>
    <submittedName>
        <fullName evidence="4">8916_t:CDS:1</fullName>
    </submittedName>
</protein>
<proteinExistence type="predicted"/>
<sequence length="393" mass="45945">MNMEIPNYYQILEVSPSASYDEIKKSYRKLALKHHPDKHSQTSTELVNKHHTDSVNSRFVLINEAYSTLCNPESRNRYDIQRRRGGSDYGRQRHEFSTQQEYERYRKLQLIHKLFREVMANKERLSDLGATFTKYATQYGWILNDDDDEVKPFINAYEKEITEIELSILLEPEEDLFVGGGIDYNQDLDDLTLKYIKEDDIIQILDTPHWILIDKESLITNYQMFEFVHSHRLLILAVTKIVSPLMMAVSYGSWDAEDDVVILMRVKEIQLKIIEYLQQLTQLLEEHGEVAFESIMEKIKDSQYIQKQAEELSKHPIMAKIENGRFGQNSYPLIGIAAIFGPPFAGYSFYWSIVALSLVGMISVRIDEGDLKSFRQFLELFDDITLLLMRNLE</sequence>
<dbReference type="PANTHER" id="PTHR44360:SF1">
    <property type="entry name" value="DNAJ HOMOLOG SUBFAMILY B MEMBER 9"/>
    <property type="match status" value="1"/>
</dbReference>
<feature type="domain" description="J" evidence="3">
    <location>
        <begin position="7"/>
        <end position="82"/>
    </location>
</feature>
<accession>A0A9N9AVA3</accession>
<keyword evidence="5" id="KW-1185">Reference proteome</keyword>
<gene>
    <name evidence="4" type="ORF">AGERDE_LOCUS6428</name>
</gene>
<dbReference type="PANTHER" id="PTHR44360">
    <property type="entry name" value="DNAJ HOMOLOG SUBFAMILY B MEMBER 9"/>
    <property type="match status" value="1"/>
</dbReference>
<dbReference type="EMBL" id="CAJVPL010001000">
    <property type="protein sequence ID" value="CAG8546102.1"/>
    <property type="molecule type" value="Genomic_DNA"/>
</dbReference>
<dbReference type="SMART" id="SM00271">
    <property type="entry name" value="DnaJ"/>
    <property type="match status" value="1"/>
</dbReference>
<dbReference type="OrthoDB" id="10250354at2759"/>
<reference evidence="4" key="1">
    <citation type="submission" date="2021-06" db="EMBL/GenBank/DDBJ databases">
        <authorList>
            <person name="Kallberg Y."/>
            <person name="Tangrot J."/>
            <person name="Rosling A."/>
        </authorList>
    </citation>
    <scope>NUCLEOTIDE SEQUENCE</scope>
    <source>
        <strain evidence="4">MT106</strain>
    </source>
</reference>
<dbReference type="Gene3D" id="1.10.287.110">
    <property type="entry name" value="DnaJ domain"/>
    <property type="match status" value="1"/>
</dbReference>
<dbReference type="GO" id="GO:0051787">
    <property type="term" value="F:misfolded protein binding"/>
    <property type="evidence" value="ECO:0007669"/>
    <property type="project" value="TreeGrafter"/>
</dbReference>
<dbReference type="SUPFAM" id="SSF46565">
    <property type="entry name" value="Chaperone J-domain"/>
    <property type="match status" value="1"/>
</dbReference>
<dbReference type="AlphaFoldDB" id="A0A9N9AVA3"/>
<name>A0A9N9AVA3_9GLOM</name>
<dbReference type="PROSITE" id="PS50076">
    <property type="entry name" value="DNAJ_2"/>
    <property type="match status" value="1"/>
</dbReference>
<dbReference type="Pfam" id="PF00226">
    <property type="entry name" value="DnaJ"/>
    <property type="match status" value="1"/>
</dbReference>
<feature type="transmembrane region" description="Helical" evidence="2">
    <location>
        <begin position="349"/>
        <end position="366"/>
    </location>
</feature>
<evidence type="ECO:0000256" key="1">
    <source>
        <dbReference type="ARBA" id="ARBA00023186"/>
    </source>
</evidence>
<dbReference type="PROSITE" id="PS00636">
    <property type="entry name" value="DNAJ_1"/>
    <property type="match status" value="1"/>
</dbReference>
<keyword evidence="1" id="KW-0143">Chaperone</keyword>
<evidence type="ECO:0000313" key="5">
    <source>
        <dbReference type="Proteomes" id="UP000789831"/>
    </source>
</evidence>
<dbReference type="InterPro" id="IPR018253">
    <property type="entry name" value="DnaJ_domain_CS"/>
</dbReference>
<evidence type="ECO:0000259" key="3">
    <source>
        <dbReference type="PROSITE" id="PS50076"/>
    </source>
</evidence>
<dbReference type="PRINTS" id="PR00625">
    <property type="entry name" value="JDOMAIN"/>
</dbReference>
<keyword evidence="2" id="KW-0812">Transmembrane</keyword>
<keyword evidence="2" id="KW-0472">Membrane</keyword>
<evidence type="ECO:0000313" key="4">
    <source>
        <dbReference type="EMBL" id="CAG8546102.1"/>
    </source>
</evidence>
<evidence type="ECO:0000256" key="2">
    <source>
        <dbReference type="SAM" id="Phobius"/>
    </source>
</evidence>